<feature type="region of interest" description="Disordered" evidence="1">
    <location>
        <begin position="102"/>
        <end position="159"/>
    </location>
</feature>
<evidence type="ECO:0000313" key="2">
    <source>
        <dbReference type="EMBL" id="KAH7570639.1"/>
    </source>
</evidence>
<comment type="caution">
    <text evidence="2">The sequence shown here is derived from an EMBL/GenBank/DDBJ whole genome shotgun (WGS) entry which is preliminary data.</text>
</comment>
<evidence type="ECO:0000256" key="1">
    <source>
        <dbReference type="SAM" id="MobiDB-lite"/>
    </source>
</evidence>
<protein>
    <submittedName>
        <fullName evidence="2">Uncharacterized protein</fullName>
    </submittedName>
</protein>
<dbReference type="PANTHER" id="PTHR35317:SF37">
    <property type="entry name" value="DUF4219 DOMAIN-CONTAINING PROTEIN"/>
    <property type="match status" value="1"/>
</dbReference>
<dbReference type="Proteomes" id="UP000827721">
    <property type="component" value="Unassembled WGS sequence"/>
</dbReference>
<gene>
    <name evidence="2" type="ORF">JRO89_XS05G0148700</name>
</gene>
<evidence type="ECO:0000313" key="3">
    <source>
        <dbReference type="Proteomes" id="UP000827721"/>
    </source>
</evidence>
<reference evidence="2 3" key="1">
    <citation type="submission" date="2021-02" db="EMBL/GenBank/DDBJ databases">
        <title>Plant Genome Project.</title>
        <authorList>
            <person name="Zhang R.-G."/>
        </authorList>
    </citation>
    <scope>NUCLEOTIDE SEQUENCE [LARGE SCALE GENOMIC DNA]</scope>
    <source>
        <tissue evidence="2">Leaves</tissue>
    </source>
</reference>
<keyword evidence="3" id="KW-1185">Reference proteome</keyword>
<dbReference type="EMBL" id="JAFEMO010000005">
    <property type="protein sequence ID" value="KAH7570639.1"/>
    <property type="molecule type" value="Genomic_DNA"/>
</dbReference>
<dbReference type="Pfam" id="PF14223">
    <property type="entry name" value="Retrotran_gag_2"/>
    <property type="match status" value="1"/>
</dbReference>
<accession>A0ABQ8I2G0</accession>
<name>A0ABQ8I2G0_9ROSI</name>
<feature type="compositionally biased region" description="Polar residues" evidence="1">
    <location>
        <begin position="117"/>
        <end position="129"/>
    </location>
</feature>
<dbReference type="PANTHER" id="PTHR35317">
    <property type="entry name" value="OS04G0629600 PROTEIN"/>
    <property type="match status" value="1"/>
</dbReference>
<proteinExistence type="predicted"/>
<sequence length="159" mass="17638">METILKKNTSKGIWDAMKRKYEGNTRVKRSTLQGLRRDFETLEMKSGETITVYFSRVMAVANKMRVYGDVMTDVTMVEKILRLDESFKHSVKLGNNTKIEVTGKGVCDNNGKENTDEVGNNGENISEIGSGNRRNESPTNGDNEDSGGSIGKRVGNRPG</sequence>
<organism evidence="2 3">
    <name type="scientific">Xanthoceras sorbifolium</name>
    <dbReference type="NCBI Taxonomy" id="99658"/>
    <lineage>
        <taxon>Eukaryota</taxon>
        <taxon>Viridiplantae</taxon>
        <taxon>Streptophyta</taxon>
        <taxon>Embryophyta</taxon>
        <taxon>Tracheophyta</taxon>
        <taxon>Spermatophyta</taxon>
        <taxon>Magnoliopsida</taxon>
        <taxon>eudicotyledons</taxon>
        <taxon>Gunneridae</taxon>
        <taxon>Pentapetalae</taxon>
        <taxon>rosids</taxon>
        <taxon>malvids</taxon>
        <taxon>Sapindales</taxon>
        <taxon>Sapindaceae</taxon>
        <taxon>Xanthoceroideae</taxon>
        <taxon>Xanthoceras</taxon>
    </lineage>
</organism>